<protein>
    <submittedName>
        <fullName evidence="1">Uncharacterized protein</fullName>
    </submittedName>
</protein>
<dbReference type="RefSeq" id="WP_208257080.1">
    <property type="nucleotide sequence ID" value="NZ_JAGEOJ010000007.1"/>
</dbReference>
<comment type="caution">
    <text evidence="1">The sequence shown here is derived from an EMBL/GenBank/DDBJ whole genome shotgun (WGS) entry which is preliminary data.</text>
</comment>
<sequence length="60" mass="6122">MALAYEGMAGARVVAGEAAEAARLLDEATALRESVGAPLPEAERGDVDRIGAAVRRALEG</sequence>
<evidence type="ECO:0000313" key="1">
    <source>
        <dbReference type="EMBL" id="MBO2449209.1"/>
    </source>
</evidence>
<reference evidence="1" key="1">
    <citation type="submission" date="2021-03" db="EMBL/GenBank/DDBJ databases">
        <authorList>
            <person name="Kanchanasin P."/>
            <person name="Saeng-In P."/>
            <person name="Phongsopitanun W."/>
            <person name="Yuki M."/>
            <person name="Kudo T."/>
            <person name="Ohkuma M."/>
            <person name="Tanasupawat S."/>
        </authorList>
    </citation>
    <scope>NUCLEOTIDE SEQUENCE</scope>
    <source>
        <strain evidence="1">GKU 128</strain>
    </source>
</reference>
<dbReference type="AlphaFoldDB" id="A0A939PHC1"/>
<organism evidence="1 2">
    <name type="scientific">Actinomadura barringtoniae</name>
    <dbReference type="NCBI Taxonomy" id="1427535"/>
    <lineage>
        <taxon>Bacteria</taxon>
        <taxon>Bacillati</taxon>
        <taxon>Actinomycetota</taxon>
        <taxon>Actinomycetes</taxon>
        <taxon>Streptosporangiales</taxon>
        <taxon>Thermomonosporaceae</taxon>
        <taxon>Actinomadura</taxon>
    </lineage>
</organism>
<name>A0A939PHC1_9ACTN</name>
<dbReference type="Proteomes" id="UP000669179">
    <property type="component" value="Unassembled WGS sequence"/>
</dbReference>
<evidence type="ECO:0000313" key="2">
    <source>
        <dbReference type="Proteomes" id="UP000669179"/>
    </source>
</evidence>
<dbReference type="EMBL" id="JAGEOJ010000007">
    <property type="protein sequence ID" value="MBO2449209.1"/>
    <property type="molecule type" value="Genomic_DNA"/>
</dbReference>
<proteinExistence type="predicted"/>
<accession>A0A939PHC1</accession>
<keyword evidence="2" id="KW-1185">Reference proteome</keyword>
<gene>
    <name evidence="1" type="ORF">J4573_19045</name>
</gene>